<keyword evidence="4 5" id="KW-0418">Kinase</keyword>
<evidence type="ECO:0000256" key="3">
    <source>
        <dbReference type="ARBA" id="ARBA00022741"/>
    </source>
</evidence>
<comment type="catalytic activity">
    <reaction evidence="5 7">
        <text>AMP + ATP = 2 ADP</text>
        <dbReference type="Rhea" id="RHEA:12973"/>
        <dbReference type="ChEBI" id="CHEBI:30616"/>
        <dbReference type="ChEBI" id="CHEBI:456215"/>
        <dbReference type="ChEBI" id="CHEBI:456216"/>
        <dbReference type="EC" id="2.7.4.3"/>
    </reaction>
</comment>
<feature type="binding site" evidence="5">
    <location>
        <position position="125"/>
    </location>
    <ligand>
        <name>ATP</name>
        <dbReference type="ChEBI" id="CHEBI:30616"/>
    </ligand>
</feature>
<feature type="binding site" evidence="5">
    <location>
        <position position="152"/>
    </location>
    <ligand>
        <name>AMP</name>
        <dbReference type="ChEBI" id="CHEBI:456215"/>
    </ligand>
</feature>
<dbReference type="Proteomes" id="UP000604083">
    <property type="component" value="Unassembled WGS sequence"/>
</dbReference>
<organism evidence="8 9">
    <name type="scientific">Roseibacillus ishigakijimensis</name>
    <dbReference type="NCBI Taxonomy" id="454146"/>
    <lineage>
        <taxon>Bacteria</taxon>
        <taxon>Pseudomonadati</taxon>
        <taxon>Verrucomicrobiota</taxon>
        <taxon>Verrucomicrobiia</taxon>
        <taxon>Verrucomicrobiales</taxon>
        <taxon>Verrucomicrobiaceae</taxon>
        <taxon>Roseibacillus</taxon>
    </lineage>
</organism>
<dbReference type="GO" id="GO:0044209">
    <property type="term" value="P:AMP salvage"/>
    <property type="evidence" value="ECO:0007669"/>
    <property type="project" value="UniProtKB-UniRule"/>
</dbReference>
<feature type="binding site" evidence="5">
    <location>
        <begin position="15"/>
        <end position="20"/>
    </location>
    <ligand>
        <name>ATP</name>
        <dbReference type="ChEBI" id="CHEBI:30616"/>
    </ligand>
</feature>
<dbReference type="EC" id="2.7.4.3" evidence="5 7"/>
<evidence type="ECO:0000256" key="2">
    <source>
        <dbReference type="ARBA" id="ARBA00022727"/>
    </source>
</evidence>
<evidence type="ECO:0000256" key="1">
    <source>
        <dbReference type="ARBA" id="ARBA00022679"/>
    </source>
</evidence>
<feature type="binding site" evidence="5">
    <location>
        <begin position="88"/>
        <end position="91"/>
    </location>
    <ligand>
        <name>AMP</name>
        <dbReference type="ChEBI" id="CHEBI:456215"/>
    </ligand>
</feature>
<comment type="domain">
    <text evidence="5">Consists of three domains, a large central CORE domain and two small peripheral domains, NMPbind and LID, which undergo movements during catalysis. The LID domain closes over the site of phosphoryl transfer upon ATP binding. Assembling and dissambling the active center during each catalytic cycle provides an effective means to prevent ATP hydrolysis.</text>
</comment>
<feature type="region of interest" description="NMP" evidence="5">
    <location>
        <begin position="35"/>
        <end position="64"/>
    </location>
</feature>
<comment type="subcellular location">
    <subcellularLocation>
        <location evidence="5 7">Cytoplasm</location>
    </subcellularLocation>
</comment>
<dbReference type="InterPro" id="IPR000850">
    <property type="entry name" value="Adenylat/UMP-CMP_kin"/>
</dbReference>
<evidence type="ECO:0000256" key="4">
    <source>
        <dbReference type="ARBA" id="ARBA00022777"/>
    </source>
</evidence>
<dbReference type="PANTHER" id="PTHR23359">
    <property type="entry name" value="NUCLEOTIDE KINASE"/>
    <property type="match status" value="1"/>
</dbReference>
<dbReference type="EMBL" id="JAENIO010000029">
    <property type="protein sequence ID" value="MBK1834693.1"/>
    <property type="molecule type" value="Genomic_DNA"/>
</dbReference>
<comment type="function">
    <text evidence="5">Catalyzes the reversible transfer of the terminal phosphate group between ATP and AMP. Plays an important role in cellular energy homeostasis and in adenine nucleotide metabolism.</text>
</comment>
<dbReference type="GO" id="GO:0005524">
    <property type="term" value="F:ATP binding"/>
    <property type="evidence" value="ECO:0007669"/>
    <property type="project" value="UniProtKB-UniRule"/>
</dbReference>
<dbReference type="Gene3D" id="3.40.50.300">
    <property type="entry name" value="P-loop containing nucleotide triphosphate hydrolases"/>
    <property type="match status" value="1"/>
</dbReference>
<comment type="caution">
    <text evidence="5">Lacks conserved residue(s) required for the propagation of feature annotation.</text>
</comment>
<evidence type="ECO:0000256" key="7">
    <source>
        <dbReference type="RuleBase" id="RU003331"/>
    </source>
</evidence>
<keyword evidence="2 5" id="KW-0545">Nucleotide biosynthesis</keyword>
<comment type="pathway">
    <text evidence="5">Purine metabolism; AMP biosynthesis via salvage pathway; AMP from ADP: step 1/1.</text>
</comment>
<evidence type="ECO:0000313" key="8">
    <source>
        <dbReference type="EMBL" id="MBK1834693.1"/>
    </source>
</evidence>
<dbReference type="InterPro" id="IPR027417">
    <property type="entry name" value="P-loop_NTPase"/>
</dbReference>
<dbReference type="CDD" id="cd01428">
    <property type="entry name" value="ADK"/>
    <property type="match status" value="1"/>
</dbReference>
<comment type="subunit">
    <text evidence="5 7">Monomer.</text>
</comment>
<reference evidence="8" key="1">
    <citation type="submission" date="2021-01" db="EMBL/GenBank/DDBJ databases">
        <title>Modified the classification status of verrucomicrobia.</title>
        <authorList>
            <person name="Feng X."/>
        </authorList>
    </citation>
    <scope>NUCLEOTIDE SEQUENCE</scope>
    <source>
        <strain evidence="8">KCTC 12986</strain>
    </source>
</reference>
<protein>
    <recommendedName>
        <fullName evidence="5 7">Adenylate kinase</fullName>
        <shortName evidence="5">AK</shortName>
        <ecNumber evidence="5 7">2.7.4.3</ecNumber>
    </recommendedName>
    <alternativeName>
        <fullName evidence="5">ATP-AMP transphosphorylase</fullName>
    </alternativeName>
    <alternativeName>
        <fullName evidence="5">ATP:AMP phosphotransferase</fullName>
    </alternativeName>
    <alternativeName>
        <fullName evidence="5">Adenylate monophosphate kinase</fullName>
    </alternativeName>
</protein>
<dbReference type="InterPro" id="IPR033690">
    <property type="entry name" value="Adenylat_kinase_CS"/>
</dbReference>
<gene>
    <name evidence="5" type="primary">adk</name>
    <name evidence="8" type="ORF">JIN78_11525</name>
</gene>
<feature type="binding site" evidence="5">
    <location>
        <position position="95"/>
    </location>
    <ligand>
        <name>AMP</name>
        <dbReference type="ChEBI" id="CHEBI:456215"/>
    </ligand>
</feature>
<feature type="binding site" evidence="5">
    <location>
        <position position="163"/>
    </location>
    <ligand>
        <name>AMP</name>
        <dbReference type="ChEBI" id="CHEBI:456215"/>
    </ligand>
</feature>
<evidence type="ECO:0000256" key="5">
    <source>
        <dbReference type="HAMAP-Rule" id="MF_00235"/>
    </source>
</evidence>
<evidence type="ECO:0000256" key="6">
    <source>
        <dbReference type="RuleBase" id="RU003330"/>
    </source>
</evidence>
<proteinExistence type="inferred from homology"/>
<keyword evidence="9" id="KW-1185">Reference proteome</keyword>
<dbReference type="RefSeq" id="WP_200392128.1">
    <property type="nucleotide sequence ID" value="NZ_JAENIO010000029.1"/>
</dbReference>
<dbReference type="PROSITE" id="PS00113">
    <property type="entry name" value="ADENYLATE_KINASE"/>
    <property type="match status" value="1"/>
</dbReference>
<sequence length="205" mass="22702">MASHDRCFAMLGAPASGKGTQGRLLADRLGLPYLSTGAQLRREIEEGSSLGREAKTYLDRNQYVPDALATEMVRQWIARHDEGWVLDGFPRSVPQAEVLLQVAPGFHLIVLDVEKDVLRQRVTSRRECLACGVVTTDAAAACPRCGGEIESRDDDSAEGFAKRYAAYEEWTVPALRFLEERIPVVTVAGKGTREEIAREIERKLS</sequence>
<dbReference type="GO" id="GO:0005737">
    <property type="term" value="C:cytoplasm"/>
    <property type="evidence" value="ECO:0007669"/>
    <property type="project" value="UniProtKB-SubCell"/>
</dbReference>
<dbReference type="PRINTS" id="PR00094">
    <property type="entry name" value="ADENYLTKNASE"/>
</dbReference>
<keyword evidence="5 7" id="KW-0067">ATP-binding</keyword>
<comment type="similarity">
    <text evidence="5 6">Belongs to the adenylate kinase family.</text>
</comment>
<comment type="caution">
    <text evidence="8">The sequence shown here is derived from an EMBL/GenBank/DDBJ whole genome shotgun (WGS) entry which is preliminary data.</text>
</comment>
<dbReference type="AlphaFoldDB" id="A0A934VI47"/>
<keyword evidence="5" id="KW-0963">Cytoplasm</keyword>
<feature type="binding site" evidence="5">
    <location>
        <begin position="62"/>
        <end position="64"/>
    </location>
    <ligand>
        <name>AMP</name>
        <dbReference type="ChEBI" id="CHEBI:456215"/>
    </ligand>
</feature>
<keyword evidence="3 5" id="KW-0547">Nucleotide-binding</keyword>
<evidence type="ECO:0000313" key="9">
    <source>
        <dbReference type="Proteomes" id="UP000604083"/>
    </source>
</evidence>
<accession>A0A934VI47</accession>
<feature type="binding site" evidence="5">
    <location>
        <position position="41"/>
    </location>
    <ligand>
        <name>AMP</name>
        <dbReference type="ChEBI" id="CHEBI:456215"/>
    </ligand>
</feature>
<name>A0A934VI47_9BACT</name>
<feature type="binding site" evidence="5">
    <location>
        <position position="36"/>
    </location>
    <ligand>
        <name>AMP</name>
        <dbReference type="ChEBI" id="CHEBI:456215"/>
    </ligand>
</feature>
<dbReference type="HAMAP" id="MF_00235">
    <property type="entry name" value="Adenylate_kinase_Adk"/>
    <property type="match status" value="1"/>
</dbReference>
<dbReference type="GO" id="GO:0004017">
    <property type="term" value="F:AMP kinase activity"/>
    <property type="evidence" value="ECO:0007669"/>
    <property type="project" value="UniProtKB-UniRule"/>
</dbReference>
<dbReference type="SUPFAM" id="SSF52540">
    <property type="entry name" value="P-loop containing nucleoside triphosphate hydrolases"/>
    <property type="match status" value="1"/>
</dbReference>
<feature type="binding site" evidence="5">
    <location>
        <position position="191"/>
    </location>
    <ligand>
        <name>ATP</name>
        <dbReference type="ChEBI" id="CHEBI:30616"/>
    </ligand>
</feature>
<dbReference type="Pfam" id="PF00406">
    <property type="entry name" value="ADK"/>
    <property type="match status" value="1"/>
</dbReference>
<keyword evidence="1 5" id="KW-0808">Transferase</keyword>